<keyword evidence="7 8" id="KW-0472">Membrane</keyword>
<name>A0A4Y7LPR1_9CRUS</name>
<evidence type="ECO:0000256" key="6">
    <source>
        <dbReference type="ARBA" id="ARBA00023098"/>
    </source>
</evidence>
<proteinExistence type="evidence at transcript level"/>
<evidence type="ECO:0000256" key="4">
    <source>
        <dbReference type="ARBA" id="ARBA00022824"/>
    </source>
</evidence>
<feature type="transmembrane region" description="Helical" evidence="8">
    <location>
        <begin position="256"/>
        <end position="280"/>
    </location>
</feature>
<dbReference type="GO" id="GO:0010945">
    <property type="term" value="F:coenzyme A diphosphatase activity"/>
    <property type="evidence" value="ECO:0007669"/>
    <property type="project" value="InterPro"/>
</dbReference>
<organism evidence="9">
    <name type="scientific">Eubosmina coregoni</name>
    <dbReference type="NCBI Taxonomy" id="186181"/>
    <lineage>
        <taxon>Eukaryota</taxon>
        <taxon>Metazoa</taxon>
        <taxon>Ecdysozoa</taxon>
        <taxon>Arthropoda</taxon>
        <taxon>Crustacea</taxon>
        <taxon>Branchiopoda</taxon>
        <taxon>Diplostraca</taxon>
        <taxon>Cladocera</taxon>
        <taxon>Anomopoda</taxon>
        <taxon>Bosminidae</taxon>
        <taxon>Eubosmina</taxon>
    </lineage>
</organism>
<dbReference type="GO" id="GO:0005789">
    <property type="term" value="C:endoplasmic reticulum membrane"/>
    <property type="evidence" value="ECO:0007669"/>
    <property type="project" value="UniProtKB-SubCell"/>
</dbReference>
<feature type="transmembrane region" description="Helical" evidence="8">
    <location>
        <begin position="176"/>
        <end position="198"/>
    </location>
</feature>
<keyword evidence="5 8" id="KW-1133">Transmembrane helix</keyword>
<comment type="subcellular location">
    <subcellularLocation>
        <location evidence="1">Endoplasmic reticulum membrane</location>
        <topology evidence="1">Multi-pass membrane protein</topology>
    </subcellularLocation>
</comment>
<evidence type="ECO:0000256" key="7">
    <source>
        <dbReference type="ARBA" id="ARBA00023136"/>
    </source>
</evidence>
<dbReference type="GO" id="GO:0008654">
    <property type="term" value="P:phospholipid biosynthetic process"/>
    <property type="evidence" value="ECO:0007669"/>
    <property type="project" value="TreeGrafter"/>
</dbReference>
<feature type="transmembrane region" description="Helical" evidence="8">
    <location>
        <begin position="63"/>
        <end position="82"/>
    </location>
</feature>
<reference evidence="9" key="1">
    <citation type="submission" date="2018-08" db="EMBL/GenBank/DDBJ databases">
        <authorList>
            <person name="Cornetti L."/>
        </authorList>
    </citation>
    <scope>NUCLEOTIDE SEQUENCE</scope>
    <source>
        <strain evidence="9">FI-BAL1-1</strain>
    </source>
</reference>
<gene>
    <name evidence="9" type="primary">EOG090X07YX</name>
</gene>
<keyword evidence="3" id="KW-0378">Hydrolase</keyword>
<accession>A0A4Y7LPR1</accession>
<dbReference type="PANTHER" id="PTHR23129:SF0">
    <property type="entry name" value="ACYL-COENZYME A DIPHOSPHATASE FITM2"/>
    <property type="match status" value="1"/>
</dbReference>
<dbReference type="Pfam" id="PF10261">
    <property type="entry name" value="FIT"/>
    <property type="match status" value="2"/>
</dbReference>
<dbReference type="HAMAP" id="MF_03230">
    <property type="entry name" value="FITM2"/>
    <property type="match status" value="1"/>
</dbReference>
<keyword evidence="6" id="KW-0443">Lipid metabolism</keyword>
<keyword evidence="2 8" id="KW-0812">Transmembrane</keyword>
<evidence type="ECO:0000256" key="2">
    <source>
        <dbReference type="ARBA" id="ARBA00022692"/>
    </source>
</evidence>
<dbReference type="EMBL" id="LR000243">
    <property type="protein sequence ID" value="SVE69862.1"/>
    <property type="molecule type" value="mRNA"/>
</dbReference>
<feature type="transmembrane region" description="Helical" evidence="8">
    <location>
        <begin position="133"/>
        <end position="153"/>
    </location>
</feature>
<feature type="transmembrane region" description="Helical" evidence="8">
    <location>
        <begin position="286"/>
        <end position="304"/>
    </location>
</feature>
<protein>
    <submittedName>
        <fullName evidence="9">EOG090X07YX</fullName>
    </submittedName>
</protein>
<evidence type="ECO:0000256" key="1">
    <source>
        <dbReference type="ARBA" id="ARBA00004477"/>
    </source>
</evidence>
<feature type="transmembrane region" description="Helical" evidence="8">
    <location>
        <begin position="102"/>
        <end position="121"/>
    </location>
</feature>
<dbReference type="GO" id="GO:0034389">
    <property type="term" value="P:lipid droplet organization"/>
    <property type="evidence" value="ECO:0007669"/>
    <property type="project" value="InterPro"/>
</dbReference>
<evidence type="ECO:0000313" key="9">
    <source>
        <dbReference type="EMBL" id="SVE69862.1"/>
    </source>
</evidence>
<dbReference type="GO" id="GO:0019915">
    <property type="term" value="P:lipid storage"/>
    <property type="evidence" value="ECO:0007669"/>
    <property type="project" value="InterPro"/>
</dbReference>
<dbReference type="PANTHER" id="PTHR23129">
    <property type="entry name" value="ACYL-COENZYME A DIPHOSPHATASE FITM2"/>
    <property type="match status" value="1"/>
</dbReference>
<sequence>MAKKVKNSSSTTNSMNFRPVVSSVEKKLGTKPLPNPQSIQQVMMLMVIHLCRKILYIDPNIKVGVYIILVFFGSILGDVLPIPKSYFSRKDNMFNVYFVKFSWAWTIGLVGSFVFMSSQVYSAGDKVKVKKHMFRLIIATVMWFFFTKSFVYIEESYGYCSKAIVRGRKQCVTKGFSWNSFSVSGHCFILIYCTLIICEEAKALVCWEAIKDHLRNEEHNRNSEEVGTKTPLDLLSDEQLAFTSEKYEKYTPFIRVAFIGMTCLALLWDVMLMATVLYFHSTPEKFVASIIAVCLWFFTYRFLYVNRILGLLLPGEGSFRYMNPDQPLETLKIRRSSFLVAKTGSNKVATFMGMPLNPQRNYSSEDSNFANNN</sequence>
<evidence type="ECO:0000256" key="8">
    <source>
        <dbReference type="SAM" id="Phobius"/>
    </source>
</evidence>
<dbReference type="InterPro" id="IPR046401">
    <property type="entry name" value="FITM1/2"/>
</dbReference>
<evidence type="ECO:0000256" key="5">
    <source>
        <dbReference type="ARBA" id="ARBA00022989"/>
    </source>
</evidence>
<keyword evidence="4" id="KW-0256">Endoplasmic reticulum</keyword>
<dbReference type="AlphaFoldDB" id="A0A4Y7LPR1"/>
<evidence type="ECO:0000256" key="3">
    <source>
        <dbReference type="ARBA" id="ARBA00022801"/>
    </source>
</evidence>
<dbReference type="InterPro" id="IPR019388">
    <property type="entry name" value="FIT"/>
</dbReference>